<dbReference type="AlphaFoldDB" id="A0ABD1TGU2"/>
<keyword evidence="2" id="KW-1185">Reference proteome</keyword>
<comment type="caution">
    <text evidence="1">The sequence shown here is derived from an EMBL/GenBank/DDBJ whole genome shotgun (WGS) entry which is preliminary data.</text>
</comment>
<accession>A0ABD1TGU2</accession>
<gene>
    <name evidence="1" type="ORF">Adt_17566</name>
</gene>
<reference evidence="2" key="1">
    <citation type="submission" date="2024-07" db="EMBL/GenBank/DDBJ databases">
        <title>Two chromosome-level genome assemblies of Korean endemic species Abeliophyllum distichum and Forsythia ovata (Oleaceae).</title>
        <authorList>
            <person name="Jang H."/>
        </authorList>
    </citation>
    <scope>NUCLEOTIDE SEQUENCE [LARGE SCALE GENOMIC DNA]</scope>
</reference>
<organism evidence="1 2">
    <name type="scientific">Abeliophyllum distichum</name>
    <dbReference type="NCBI Taxonomy" id="126358"/>
    <lineage>
        <taxon>Eukaryota</taxon>
        <taxon>Viridiplantae</taxon>
        <taxon>Streptophyta</taxon>
        <taxon>Embryophyta</taxon>
        <taxon>Tracheophyta</taxon>
        <taxon>Spermatophyta</taxon>
        <taxon>Magnoliopsida</taxon>
        <taxon>eudicotyledons</taxon>
        <taxon>Gunneridae</taxon>
        <taxon>Pentapetalae</taxon>
        <taxon>asterids</taxon>
        <taxon>lamiids</taxon>
        <taxon>Lamiales</taxon>
        <taxon>Oleaceae</taxon>
        <taxon>Forsythieae</taxon>
        <taxon>Abeliophyllum</taxon>
    </lineage>
</organism>
<evidence type="ECO:0000313" key="1">
    <source>
        <dbReference type="EMBL" id="KAL2511966.1"/>
    </source>
</evidence>
<protein>
    <submittedName>
        <fullName evidence="1">Uncharacterized protein</fullName>
    </submittedName>
</protein>
<proteinExistence type="predicted"/>
<name>A0ABD1TGU2_9LAMI</name>
<dbReference type="Proteomes" id="UP001604336">
    <property type="component" value="Unassembled WGS sequence"/>
</dbReference>
<evidence type="ECO:0000313" key="2">
    <source>
        <dbReference type="Proteomes" id="UP001604336"/>
    </source>
</evidence>
<sequence length="104" mass="11616">MSYNSQFSSVTASLHLLDKSLPIGELQIFTGKSFGEVQISTGESSTNSKYRPNPNTHHRHNLRRRCFNYLTCFCLRRCSTAPVISLKISEVNLTITIFDDGCGG</sequence>
<dbReference type="EMBL" id="JBFOLK010000005">
    <property type="protein sequence ID" value="KAL2511966.1"/>
    <property type="molecule type" value="Genomic_DNA"/>
</dbReference>